<comment type="caution">
    <text evidence="2">The sequence shown here is derived from an EMBL/GenBank/DDBJ whole genome shotgun (WGS) entry which is preliminary data.</text>
</comment>
<dbReference type="Pfam" id="PF00085">
    <property type="entry name" value="Thioredoxin"/>
    <property type="match status" value="1"/>
</dbReference>
<dbReference type="InterPro" id="IPR036249">
    <property type="entry name" value="Thioredoxin-like_sf"/>
</dbReference>
<dbReference type="CDD" id="cd02947">
    <property type="entry name" value="TRX_family"/>
    <property type="match status" value="1"/>
</dbReference>
<proteinExistence type="predicted"/>
<accession>A0A7C9J5B7</accession>
<evidence type="ECO:0000259" key="1">
    <source>
        <dbReference type="Pfam" id="PF00085"/>
    </source>
</evidence>
<dbReference type="EMBL" id="WXEW01000007">
    <property type="protein sequence ID" value="NAS24925.1"/>
    <property type="molecule type" value="Genomic_DNA"/>
</dbReference>
<evidence type="ECO:0000313" key="2">
    <source>
        <dbReference type="EMBL" id="NAS24925.1"/>
    </source>
</evidence>
<organism evidence="2 3">
    <name type="scientific">Herbidospora solisilvae</name>
    <dbReference type="NCBI Taxonomy" id="2696284"/>
    <lineage>
        <taxon>Bacteria</taxon>
        <taxon>Bacillati</taxon>
        <taxon>Actinomycetota</taxon>
        <taxon>Actinomycetes</taxon>
        <taxon>Streptosporangiales</taxon>
        <taxon>Streptosporangiaceae</taxon>
        <taxon>Herbidospora</taxon>
    </lineage>
</organism>
<sequence length="401" mass="42674">MERVLRFPETALPGEVHFVVVGDRPAGQTVGEFRPTGEIPVPEDVELAYVAATTERLAEVPETTGLRLSGVCDDDLRLIAKRFALRDLAVTGKFTDEGVRAIQGLTTLESLELWSPNITGDVPLPENSPLIKVKLGGASITDAAFGHIARTWAAVVGVSGGEVRGHGLGALGGMTGLRYLRLGTENMEPGCLWRLGSTESLTILSLAGPVDCEAVLSFAPPLKEIDLDQVSRADCARLLFHGLAVNGLSGPPRLADAYARMLTGPDRPSRAAPRRRIVTGERDLASLVMGPAPVLLAFTGTDCLASEWIIPVIDRIVAEYDDELIGAIVDVETAIGAAASVGVDRTPTVLLTRKGEELLRLPGIRSHAELIRRVTDVLGLPMPGEKLFPATENREPLLGSA</sequence>
<protein>
    <recommendedName>
        <fullName evidence="1">Thioredoxin domain-containing protein</fullName>
    </recommendedName>
</protein>
<dbReference type="Gene3D" id="3.40.30.10">
    <property type="entry name" value="Glutaredoxin"/>
    <property type="match status" value="1"/>
</dbReference>
<dbReference type="InterPro" id="IPR013766">
    <property type="entry name" value="Thioredoxin_domain"/>
</dbReference>
<dbReference type="SUPFAM" id="SSF52833">
    <property type="entry name" value="Thioredoxin-like"/>
    <property type="match status" value="1"/>
</dbReference>
<keyword evidence="3" id="KW-1185">Reference proteome</keyword>
<dbReference type="AlphaFoldDB" id="A0A7C9J5B7"/>
<dbReference type="SUPFAM" id="SSF52047">
    <property type="entry name" value="RNI-like"/>
    <property type="match status" value="1"/>
</dbReference>
<gene>
    <name evidence="2" type="ORF">GT755_24970</name>
</gene>
<evidence type="ECO:0000313" key="3">
    <source>
        <dbReference type="Proteomes" id="UP000479526"/>
    </source>
</evidence>
<reference evidence="2 3" key="1">
    <citation type="submission" date="2020-01" db="EMBL/GenBank/DDBJ databases">
        <title>Herbidospora sp. NEAU-GS84 nov., a novel actinomycete isolated from soil.</title>
        <authorList>
            <person name="Han L."/>
        </authorList>
    </citation>
    <scope>NUCLEOTIDE SEQUENCE [LARGE SCALE GENOMIC DNA]</scope>
    <source>
        <strain evidence="2 3">NEAU-GS84</strain>
    </source>
</reference>
<feature type="domain" description="Thioredoxin" evidence="1">
    <location>
        <begin position="292"/>
        <end position="374"/>
    </location>
</feature>
<dbReference type="Gene3D" id="3.80.10.10">
    <property type="entry name" value="Ribonuclease Inhibitor"/>
    <property type="match status" value="1"/>
</dbReference>
<dbReference type="Proteomes" id="UP000479526">
    <property type="component" value="Unassembled WGS sequence"/>
</dbReference>
<name>A0A7C9J5B7_9ACTN</name>
<dbReference type="InterPro" id="IPR032675">
    <property type="entry name" value="LRR_dom_sf"/>
</dbReference>